<dbReference type="SUPFAM" id="SSF51735">
    <property type="entry name" value="NAD(P)-binding Rossmann-fold domains"/>
    <property type="match status" value="1"/>
</dbReference>
<keyword evidence="2" id="KW-0521">NADP</keyword>
<gene>
    <name evidence="4" type="ORF">PAC_19275</name>
</gene>
<reference evidence="4 5" key="1">
    <citation type="submission" date="2016-03" db="EMBL/GenBank/DDBJ databases">
        <authorList>
            <person name="Ploux O."/>
        </authorList>
    </citation>
    <scope>NUCLEOTIDE SEQUENCE [LARGE SCALE GENOMIC DNA]</scope>
    <source>
        <strain evidence="4 5">UAMH 11012</strain>
    </source>
</reference>
<proteinExistence type="inferred from homology"/>
<dbReference type="PANTHER" id="PTHR24320:SF236">
    <property type="entry name" value="SHORT-CHAIN DEHYDROGENASE-RELATED"/>
    <property type="match status" value="1"/>
</dbReference>
<dbReference type="PANTHER" id="PTHR24320">
    <property type="entry name" value="RETINOL DEHYDROGENASE"/>
    <property type="match status" value="1"/>
</dbReference>
<protein>
    <submittedName>
        <fullName evidence="4">Related to Oxidoreductase, short-chain dehydrogenase</fullName>
    </submittedName>
</protein>
<dbReference type="InterPro" id="IPR036291">
    <property type="entry name" value="NAD(P)-bd_dom_sf"/>
</dbReference>
<dbReference type="OrthoDB" id="191139at2759"/>
<keyword evidence="3" id="KW-0560">Oxidoreductase</keyword>
<comment type="similarity">
    <text evidence="1">Belongs to the short-chain dehydrogenases/reductases (SDR) family.</text>
</comment>
<dbReference type="InterPro" id="IPR002347">
    <property type="entry name" value="SDR_fam"/>
</dbReference>
<organism evidence="4 5">
    <name type="scientific">Phialocephala subalpina</name>
    <dbReference type="NCBI Taxonomy" id="576137"/>
    <lineage>
        <taxon>Eukaryota</taxon>
        <taxon>Fungi</taxon>
        <taxon>Dikarya</taxon>
        <taxon>Ascomycota</taxon>
        <taxon>Pezizomycotina</taxon>
        <taxon>Leotiomycetes</taxon>
        <taxon>Helotiales</taxon>
        <taxon>Mollisiaceae</taxon>
        <taxon>Phialocephala</taxon>
        <taxon>Phialocephala fortinii species complex</taxon>
    </lineage>
</organism>
<dbReference type="Proteomes" id="UP000184330">
    <property type="component" value="Unassembled WGS sequence"/>
</dbReference>
<dbReference type="Gene3D" id="3.40.50.720">
    <property type="entry name" value="NAD(P)-binding Rossmann-like Domain"/>
    <property type="match status" value="1"/>
</dbReference>
<keyword evidence="5" id="KW-1185">Reference proteome</keyword>
<dbReference type="STRING" id="576137.A0A1L7XWM6"/>
<evidence type="ECO:0000313" key="5">
    <source>
        <dbReference type="Proteomes" id="UP000184330"/>
    </source>
</evidence>
<dbReference type="Pfam" id="PF00106">
    <property type="entry name" value="adh_short"/>
    <property type="match status" value="1"/>
</dbReference>
<evidence type="ECO:0000256" key="3">
    <source>
        <dbReference type="ARBA" id="ARBA00023002"/>
    </source>
</evidence>
<dbReference type="AlphaFoldDB" id="A0A1L7XWM6"/>
<name>A0A1L7XWM6_9HELO</name>
<evidence type="ECO:0000256" key="1">
    <source>
        <dbReference type="ARBA" id="ARBA00006484"/>
    </source>
</evidence>
<dbReference type="GO" id="GO:0016491">
    <property type="term" value="F:oxidoreductase activity"/>
    <property type="evidence" value="ECO:0007669"/>
    <property type="project" value="UniProtKB-KW"/>
</dbReference>
<evidence type="ECO:0000256" key="2">
    <source>
        <dbReference type="ARBA" id="ARBA00022857"/>
    </source>
</evidence>
<dbReference type="EMBL" id="FJOG01000069">
    <property type="protein sequence ID" value="CZR69375.1"/>
    <property type="molecule type" value="Genomic_DNA"/>
</dbReference>
<evidence type="ECO:0000313" key="4">
    <source>
        <dbReference type="EMBL" id="CZR69375.1"/>
    </source>
</evidence>
<sequence>MNWGSLPRKFHIQSSAVYLVRIGRAVSFASRETRSNTGVGKELAQILYAKNAKVYIAARSEEKARETIKEIKKRSTKLASVARFLANENRLHVLFNNAGVMNPEQGSKIVQATSSNLESTIPKGGVPMGNLDYHADKSSLYKYNVSKAGNYLHTVEYAKRHKPDGVVSIPLNPGNLDSDLTRTMAAVPRFFAKYLLLNPPIYGANTELFAGLSSQIALEKTSAWVVPWGRFIEIRADLLAATKSKTEGGSGVGQKFWEWTEDQVKSFL</sequence>
<accession>A0A1L7XWM6</accession>